<dbReference type="STRING" id="370438.PTH_0554"/>
<sequence>MQEAVLAVPQRFGTRWGYDLVVKDEAASVQDYLDAVCRIIREYPLSRTRKKAPSCAGCDLCCKERAPLTWIDVLNLRKYLKMDKAALQEFLDLAGYILVDGPAVDITLRRTGRGCVFLNRQSRLCSVYPARPLVCQTFFCCPVSRRAAGLRQYVVNAGEDELVRQWLLQAGKRGGAPAFHEGYRPKLRLGDWQPNAFTGREHYRQVLLKELCPPRLWQKLYVPAGRGGR</sequence>
<evidence type="ECO:0000313" key="1">
    <source>
        <dbReference type="EMBL" id="BAF58735.1"/>
    </source>
</evidence>
<reference evidence="2" key="1">
    <citation type="journal article" date="2008" name="Genome Res.">
        <title>The genome of Pelotomaculum thermopropionicum reveals niche-associated evolution in anaerobic microbiota.</title>
        <authorList>
            <person name="Kosaka T."/>
            <person name="Kato S."/>
            <person name="Shimoyama T."/>
            <person name="Ishii S."/>
            <person name="Abe T."/>
            <person name="Watanabe K."/>
        </authorList>
    </citation>
    <scope>NUCLEOTIDE SEQUENCE [LARGE SCALE GENOMIC DNA]</scope>
    <source>
        <strain evidence="2">DSM 13744 / JCM 10971 / SI</strain>
    </source>
</reference>
<dbReference type="AlphaFoldDB" id="A5D4U8"/>
<protein>
    <recommendedName>
        <fullName evidence="3">Fe-S-cluster oxidoreductase</fullName>
    </recommendedName>
</protein>
<accession>A5D4U8</accession>
<organism evidence="1 2">
    <name type="scientific">Pelotomaculum thermopropionicum (strain DSM 13744 / JCM 10971 / SI)</name>
    <dbReference type="NCBI Taxonomy" id="370438"/>
    <lineage>
        <taxon>Bacteria</taxon>
        <taxon>Bacillati</taxon>
        <taxon>Bacillota</taxon>
        <taxon>Clostridia</taxon>
        <taxon>Eubacteriales</taxon>
        <taxon>Desulfotomaculaceae</taxon>
        <taxon>Pelotomaculum</taxon>
    </lineage>
</organism>
<dbReference type="KEGG" id="pth:PTH_0554"/>
<keyword evidence="2" id="KW-1185">Reference proteome</keyword>
<dbReference type="Proteomes" id="UP000006556">
    <property type="component" value="Chromosome"/>
</dbReference>
<name>A5D4U8_PELTS</name>
<dbReference type="Pfam" id="PF03692">
    <property type="entry name" value="CxxCxxCC"/>
    <property type="match status" value="1"/>
</dbReference>
<dbReference type="eggNOG" id="COG0727">
    <property type="taxonomic scope" value="Bacteria"/>
</dbReference>
<evidence type="ECO:0008006" key="3">
    <source>
        <dbReference type="Google" id="ProtNLM"/>
    </source>
</evidence>
<gene>
    <name evidence="1" type="ordered locus">PTH_0554</name>
</gene>
<dbReference type="EMBL" id="AP009389">
    <property type="protein sequence ID" value="BAF58735.1"/>
    <property type="molecule type" value="Genomic_DNA"/>
</dbReference>
<dbReference type="PANTHER" id="PTHR35866:SF1">
    <property type="entry name" value="YKGJ FAMILY CYSTEINE CLUSTER PROTEIN"/>
    <property type="match status" value="1"/>
</dbReference>
<proteinExistence type="predicted"/>
<dbReference type="HOGENOM" id="CLU_1188407_0_0_9"/>
<evidence type="ECO:0000313" key="2">
    <source>
        <dbReference type="Proteomes" id="UP000006556"/>
    </source>
</evidence>
<dbReference type="PANTHER" id="PTHR35866">
    <property type="entry name" value="PUTATIVE-RELATED"/>
    <property type="match status" value="1"/>
</dbReference>
<dbReference type="InterPro" id="IPR005358">
    <property type="entry name" value="Puta_zinc/iron-chelating_dom"/>
</dbReference>